<name>A0ABX3MSW0_9RHOB</name>
<dbReference type="EMBL" id="MPZV01000006">
    <property type="protein sequence ID" value="OOY22486.1"/>
    <property type="molecule type" value="Genomic_DNA"/>
</dbReference>
<proteinExistence type="predicted"/>
<reference evidence="1 2" key="1">
    <citation type="submission" date="2016-11" db="EMBL/GenBank/DDBJ databases">
        <title>A multilocus sequence analysis scheme for characterization of bacteria in the genus Thioclava.</title>
        <authorList>
            <person name="Liu Y."/>
            <person name="Shao Z."/>
        </authorList>
    </citation>
    <scope>NUCLEOTIDE SEQUENCE [LARGE SCALE GENOMIC DNA]</scope>
    <source>
        <strain evidence="1 2">TAW-CT134</strain>
    </source>
</reference>
<sequence>MTIEIASAGTPANTYFDNVGVVTVAQRNETALTVCRDLTRRRNIIATPESLHQVTANNVSRIGPVPFTPGAVVARDATIGIISGAQAAVSEDNGSTFSKIALPSDASQIIAEPRLVVVLMDGTILGISGGSTNALSTIAAGSFVAFDARRQEWIATDQAGNVSTSPDLVAWTVAKAMPIGGTAYRAILPTDIGRLVGYAETSRDLFYSEAPTEKWTLGRSLADPILQLEEVK</sequence>
<organism evidence="1 2">
    <name type="scientific">Thioclava sediminum</name>
    <dbReference type="NCBI Taxonomy" id="1915319"/>
    <lineage>
        <taxon>Bacteria</taxon>
        <taxon>Pseudomonadati</taxon>
        <taxon>Pseudomonadota</taxon>
        <taxon>Alphaproteobacteria</taxon>
        <taxon>Rhodobacterales</taxon>
        <taxon>Paracoccaceae</taxon>
        <taxon>Thioclava</taxon>
    </lineage>
</organism>
<evidence type="ECO:0000313" key="1">
    <source>
        <dbReference type="EMBL" id="OOY22486.1"/>
    </source>
</evidence>
<evidence type="ECO:0000313" key="2">
    <source>
        <dbReference type="Proteomes" id="UP000190787"/>
    </source>
</evidence>
<protein>
    <submittedName>
        <fullName evidence="1">Uncharacterized protein</fullName>
    </submittedName>
</protein>
<accession>A0ABX3MSW0</accession>
<gene>
    <name evidence="1" type="ORF">BMI91_19585</name>
</gene>
<keyword evidence="2" id="KW-1185">Reference proteome</keyword>
<comment type="caution">
    <text evidence="1">The sequence shown here is derived from an EMBL/GenBank/DDBJ whole genome shotgun (WGS) entry which is preliminary data.</text>
</comment>
<dbReference type="Proteomes" id="UP000190787">
    <property type="component" value="Unassembled WGS sequence"/>
</dbReference>